<keyword evidence="3" id="KW-1185">Reference proteome</keyword>
<feature type="transmembrane region" description="Helical" evidence="1">
    <location>
        <begin position="37"/>
        <end position="56"/>
    </location>
</feature>
<dbReference type="RefSeq" id="WP_020897818.1">
    <property type="nucleotide sequence ID" value="NZ_ATMR01000089.1"/>
</dbReference>
<proteinExistence type="predicted"/>
<name>S7XC78_9FLAO</name>
<comment type="caution">
    <text evidence="2">The sequence shown here is derived from an EMBL/GenBank/DDBJ whole genome shotgun (WGS) entry which is preliminary data.</text>
</comment>
<feature type="transmembrane region" description="Helical" evidence="1">
    <location>
        <begin position="12"/>
        <end position="31"/>
    </location>
</feature>
<accession>S7XC78</accession>
<evidence type="ECO:0000313" key="2">
    <source>
        <dbReference type="EMBL" id="EPR73613.1"/>
    </source>
</evidence>
<dbReference type="STRING" id="641526.ADIWIN_1250"/>
<evidence type="ECO:0000256" key="1">
    <source>
        <dbReference type="SAM" id="Phobius"/>
    </source>
</evidence>
<protein>
    <submittedName>
        <fullName evidence="2">Uncharacterized protein</fullName>
    </submittedName>
</protein>
<dbReference type="AlphaFoldDB" id="S7XC78"/>
<organism evidence="2 3">
    <name type="scientific">Winogradskyella psychrotolerans RS-3</name>
    <dbReference type="NCBI Taxonomy" id="641526"/>
    <lineage>
        <taxon>Bacteria</taxon>
        <taxon>Pseudomonadati</taxon>
        <taxon>Bacteroidota</taxon>
        <taxon>Flavobacteriia</taxon>
        <taxon>Flavobacteriales</taxon>
        <taxon>Flavobacteriaceae</taxon>
        <taxon>Winogradskyella</taxon>
    </lineage>
</organism>
<sequence>MSYILSVKPQVRLQIGIIISILALISLYLVWNYDFGGFAGGFITGILIGLGFGLIVTHKKTN</sequence>
<keyword evidence="1" id="KW-0812">Transmembrane</keyword>
<dbReference type="EMBL" id="ATMR01000089">
    <property type="protein sequence ID" value="EPR73613.1"/>
    <property type="molecule type" value="Genomic_DNA"/>
</dbReference>
<dbReference type="Proteomes" id="UP000014962">
    <property type="component" value="Unassembled WGS sequence"/>
</dbReference>
<gene>
    <name evidence="2" type="ORF">ADIWIN_1250</name>
</gene>
<keyword evidence="1" id="KW-0472">Membrane</keyword>
<evidence type="ECO:0000313" key="3">
    <source>
        <dbReference type="Proteomes" id="UP000014962"/>
    </source>
</evidence>
<reference evidence="2 3" key="1">
    <citation type="journal article" date="2013" name="Genome Announc.">
        <title>Draft Genome Sequence of Winogradskyella psychrotolerans RS-3T, Isolated from the Marine Transect of Kongsfjorden, Ny-Alesund, Svalbard, Arctic Ocean.</title>
        <authorList>
            <person name="Kumar Pinnaka A."/>
            <person name="Ara S."/>
            <person name="Singh A."/>
            <person name="Shivaji S."/>
        </authorList>
    </citation>
    <scope>NUCLEOTIDE SEQUENCE [LARGE SCALE GENOMIC DNA]</scope>
    <source>
        <strain evidence="2 3">RS-3</strain>
    </source>
</reference>
<keyword evidence="1" id="KW-1133">Transmembrane helix</keyword>